<dbReference type="PANTHER" id="PTHR34001">
    <property type="entry name" value="BLL7405 PROTEIN"/>
    <property type="match status" value="1"/>
</dbReference>
<dbReference type="InterPro" id="IPR027385">
    <property type="entry name" value="Beta-barrel_OMP"/>
</dbReference>
<reference evidence="8 9" key="2">
    <citation type="journal article" date="2016" name="Sci. Rep.">
        <title>The genome of Rhizobiales bacteria in predatory ants reveals urease gene functions but no genes for nitrogen fixation.</title>
        <authorList>
            <person name="Neuvonen M.M."/>
            <person name="Tamarit D."/>
            <person name="Naslund K."/>
            <person name="Liebig J."/>
            <person name="Feldhaar H."/>
            <person name="Moran N.A."/>
            <person name="Guy L."/>
            <person name="Andersson S.G."/>
        </authorList>
    </citation>
    <scope>NUCLEOTIDE SEQUENCE [LARGE SCALE GENOMIC DNA]</scope>
    <source>
        <strain evidence="8 9">Hsal</strain>
    </source>
</reference>
<comment type="similarity">
    <text evidence="5">Belongs to the Omp25/RopB family.</text>
</comment>
<dbReference type="GO" id="GO:0009279">
    <property type="term" value="C:cell outer membrane"/>
    <property type="evidence" value="ECO:0007669"/>
    <property type="project" value="UniProtKB-SubCell"/>
</dbReference>
<proteinExistence type="inferred from homology"/>
<protein>
    <submittedName>
        <fullName evidence="8">Outer membrane autotransporter barrel domain-containing protein</fullName>
    </submittedName>
</protein>
<dbReference type="AlphaFoldDB" id="A0A1U9JWG8"/>
<dbReference type="EMBL" id="CP017315">
    <property type="protein sequence ID" value="AQS42225.1"/>
    <property type="molecule type" value="Genomic_DNA"/>
</dbReference>
<dbReference type="KEGG" id="thd:BHV28_15450"/>
<gene>
    <name evidence="8" type="ORF">BHV28_15450</name>
</gene>
<evidence type="ECO:0000256" key="5">
    <source>
        <dbReference type="ARBA" id="ARBA00038306"/>
    </source>
</evidence>
<dbReference type="SUPFAM" id="SSF56925">
    <property type="entry name" value="OMPA-like"/>
    <property type="match status" value="1"/>
</dbReference>
<dbReference type="STRING" id="1902579.BHV28_15450"/>
<keyword evidence="3" id="KW-0472">Membrane</keyword>
<reference evidence="8 9" key="1">
    <citation type="journal article" date="2010" name="Science">
        <title>Genomic comparison of the ants Camponotus floridanus and Harpegnathos saltator.</title>
        <authorList>
            <person name="Bonasio R."/>
            <person name="Zhang G."/>
            <person name="Ye C."/>
            <person name="Mutti N.S."/>
            <person name="Fang X."/>
            <person name="Qin N."/>
            <person name="Donahue G."/>
            <person name="Yang P."/>
            <person name="Li Q."/>
            <person name="Li C."/>
            <person name="Zhang P."/>
            <person name="Huang Z."/>
            <person name="Berger S.L."/>
            <person name="Reinberg D."/>
            <person name="Wang J."/>
            <person name="Liebig J."/>
        </authorList>
    </citation>
    <scope>NUCLEOTIDE SEQUENCE [LARGE SCALE GENOMIC DNA]</scope>
    <source>
        <strain evidence="8 9">Hsal</strain>
    </source>
</reference>
<dbReference type="Gene3D" id="2.40.160.20">
    <property type="match status" value="1"/>
</dbReference>
<evidence type="ECO:0000313" key="8">
    <source>
        <dbReference type="EMBL" id="AQS42225.1"/>
    </source>
</evidence>
<sequence length="231" mass="25558">MRKYLFAASAFALIAASGAQAADVIAPVFNWEGVYAGGQIGGSWSKSTVKGRGFAVDPVDRRFSPDADGFFGGLYFGYNFNAGNNVVLGLDTDFVWGNLKDKSRFLTDGFSHYYEGKIRQKWNSATRIRIGYGYDRWLPYVAGGFAYGKVKADLFERALADGTEVRSGMNKIMVGWTVGAGTEYAVMDNVLLRLEYRYTNLGDKSFGRKSVLHGKAEYETHDVRAGVAYKF</sequence>
<dbReference type="Proteomes" id="UP000188912">
    <property type="component" value="Chromosome"/>
</dbReference>
<organism evidence="8 9">
    <name type="scientific">Candidatus Tokpelaia hoelldobleri</name>
    <dbReference type="NCBI Taxonomy" id="1902579"/>
    <lineage>
        <taxon>Bacteria</taxon>
        <taxon>Pseudomonadati</taxon>
        <taxon>Pseudomonadota</taxon>
        <taxon>Alphaproteobacteria</taxon>
        <taxon>Hyphomicrobiales</taxon>
        <taxon>Candidatus Tokpelaia</taxon>
    </lineage>
</organism>
<dbReference type="InterPro" id="IPR011250">
    <property type="entry name" value="OMP/PagP_B-barrel"/>
</dbReference>
<evidence type="ECO:0000256" key="3">
    <source>
        <dbReference type="ARBA" id="ARBA00023136"/>
    </source>
</evidence>
<evidence type="ECO:0000256" key="4">
    <source>
        <dbReference type="ARBA" id="ARBA00023237"/>
    </source>
</evidence>
<dbReference type="NCBIfam" id="TIGR01414">
    <property type="entry name" value="autotrans_barl"/>
    <property type="match status" value="1"/>
</dbReference>
<evidence type="ECO:0000259" key="7">
    <source>
        <dbReference type="Pfam" id="PF13505"/>
    </source>
</evidence>
<keyword evidence="2 6" id="KW-0732">Signal</keyword>
<dbReference type="Pfam" id="PF13505">
    <property type="entry name" value="OMP_b-brl"/>
    <property type="match status" value="1"/>
</dbReference>
<dbReference type="InterPro" id="IPR006315">
    <property type="entry name" value="OM_autotransptr_brl_dom"/>
</dbReference>
<evidence type="ECO:0000256" key="6">
    <source>
        <dbReference type="SAM" id="SignalP"/>
    </source>
</evidence>
<dbReference type="PANTHER" id="PTHR34001:SF3">
    <property type="entry name" value="BLL7405 PROTEIN"/>
    <property type="match status" value="1"/>
</dbReference>
<evidence type="ECO:0000313" key="9">
    <source>
        <dbReference type="Proteomes" id="UP000188912"/>
    </source>
</evidence>
<name>A0A1U9JWG8_9HYPH</name>
<evidence type="ECO:0000256" key="2">
    <source>
        <dbReference type="ARBA" id="ARBA00022729"/>
    </source>
</evidence>
<dbReference type="InterPro" id="IPR051692">
    <property type="entry name" value="OMP-like"/>
</dbReference>
<feature type="chain" id="PRO_5012617640" evidence="6">
    <location>
        <begin position="22"/>
        <end position="231"/>
    </location>
</feature>
<comment type="subcellular location">
    <subcellularLocation>
        <location evidence="1">Cell outer membrane</location>
    </subcellularLocation>
</comment>
<keyword evidence="4" id="KW-0998">Cell outer membrane</keyword>
<feature type="domain" description="Outer membrane protein beta-barrel" evidence="7">
    <location>
        <begin position="10"/>
        <end position="231"/>
    </location>
</feature>
<evidence type="ECO:0000256" key="1">
    <source>
        <dbReference type="ARBA" id="ARBA00004442"/>
    </source>
</evidence>
<feature type="signal peptide" evidence="6">
    <location>
        <begin position="1"/>
        <end position="21"/>
    </location>
</feature>
<keyword evidence="9" id="KW-1185">Reference proteome</keyword>
<accession>A0A1U9JWG8</accession>